<dbReference type="PANTHER" id="PTHR13774:SF17">
    <property type="entry name" value="PHENAZINE BIOSYNTHESIS-LIKE DOMAIN-CONTAINING PROTEIN"/>
    <property type="match status" value="1"/>
</dbReference>
<keyword evidence="2" id="KW-0413">Isomerase</keyword>
<dbReference type="InterPro" id="IPR003719">
    <property type="entry name" value="Phenazine_PhzF-like"/>
</dbReference>
<dbReference type="RefSeq" id="WP_228848054.1">
    <property type="nucleotide sequence ID" value="NZ_JADCKQ010000003.1"/>
</dbReference>
<proteinExistence type="inferred from homology"/>
<gene>
    <name evidence="4" type="ORF">H1D41_06140</name>
</gene>
<dbReference type="EMBL" id="JADCKQ010000003">
    <property type="protein sequence ID" value="MBI1493209.1"/>
    <property type="molecule type" value="Genomic_DNA"/>
</dbReference>
<accession>A0A8J7LKS4</accession>
<dbReference type="PIRSF" id="PIRSF016184">
    <property type="entry name" value="PhzC_PhzF"/>
    <property type="match status" value="1"/>
</dbReference>
<evidence type="ECO:0000256" key="2">
    <source>
        <dbReference type="ARBA" id="ARBA00023235"/>
    </source>
</evidence>
<organism evidence="4 5">
    <name type="scientific">Halocynthiibacter styelae</name>
    <dbReference type="NCBI Taxonomy" id="2761955"/>
    <lineage>
        <taxon>Bacteria</taxon>
        <taxon>Pseudomonadati</taxon>
        <taxon>Pseudomonadota</taxon>
        <taxon>Alphaproteobacteria</taxon>
        <taxon>Rhodobacterales</taxon>
        <taxon>Paracoccaceae</taxon>
        <taxon>Halocynthiibacter</taxon>
    </lineage>
</organism>
<dbReference type="PANTHER" id="PTHR13774">
    <property type="entry name" value="PHENAZINE BIOSYNTHESIS PROTEIN"/>
    <property type="match status" value="1"/>
</dbReference>
<reference evidence="4" key="1">
    <citation type="submission" date="2020-10" db="EMBL/GenBank/DDBJ databases">
        <title>Paenihalocynthiibacter styelae gen. nov., sp. nov., isolated from stalked sea squirt Styela clava.</title>
        <authorList>
            <person name="Kim Y.-O."/>
            <person name="Yoon J.-H."/>
        </authorList>
    </citation>
    <scope>NUCLEOTIDE SEQUENCE</scope>
    <source>
        <strain evidence="4">MYP1-1</strain>
    </source>
</reference>
<dbReference type="Gene3D" id="3.10.310.10">
    <property type="entry name" value="Diaminopimelate Epimerase, Chain A, domain 1"/>
    <property type="match status" value="2"/>
</dbReference>
<dbReference type="GO" id="GO:0005737">
    <property type="term" value="C:cytoplasm"/>
    <property type="evidence" value="ECO:0007669"/>
    <property type="project" value="TreeGrafter"/>
</dbReference>
<dbReference type="GO" id="GO:0016853">
    <property type="term" value="F:isomerase activity"/>
    <property type="evidence" value="ECO:0007669"/>
    <property type="project" value="UniProtKB-KW"/>
</dbReference>
<dbReference type="Proteomes" id="UP000640583">
    <property type="component" value="Unassembled WGS sequence"/>
</dbReference>
<evidence type="ECO:0000256" key="3">
    <source>
        <dbReference type="PIRSR" id="PIRSR016184-1"/>
    </source>
</evidence>
<dbReference type="Pfam" id="PF02567">
    <property type="entry name" value="PhzC-PhzF"/>
    <property type="match status" value="1"/>
</dbReference>
<comment type="caution">
    <text evidence="4">The sequence shown here is derived from an EMBL/GenBank/DDBJ whole genome shotgun (WGS) entry which is preliminary data.</text>
</comment>
<protein>
    <submittedName>
        <fullName evidence="4">PhzF family phenazine biosynthesis protein</fullName>
    </submittedName>
</protein>
<feature type="active site" evidence="3">
    <location>
        <position position="47"/>
    </location>
</feature>
<dbReference type="AlphaFoldDB" id="A0A8J7LKS4"/>
<comment type="similarity">
    <text evidence="1">Belongs to the PhzF family.</text>
</comment>
<evidence type="ECO:0000256" key="1">
    <source>
        <dbReference type="ARBA" id="ARBA00008270"/>
    </source>
</evidence>
<evidence type="ECO:0000313" key="4">
    <source>
        <dbReference type="EMBL" id="MBI1493209.1"/>
    </source>
</evidence>
<dbReference type="NCBIfam" id="TIGR00654">
    <property type="entry name" value="PhzF_family"/>
    <property type="match status" value="1"/>
</dbReference>
<keyword evidence="5" id="KW-1185">Reference proteome</keyword>
<name>A0A8J7LKS4_9RHOB</name>
<evidence type="ECO:0000313" key="5">
    <source>
        <dbReference type="Proteomes" id="UP000640583"/>
    </source>
</evidence>
<sequence>MTKTPIFIIDAFADKPFHGNPAGVCPLDHWLPDETMQAIASEVNLSETVFFVRCSGQGADKGVQCYGIRWFMPTREVDMIGHATLAAGHLVLSRLAPLAQEVRFVSASATMVVRRNGTMLTLDMPPLVPTLIQTPDGLAKALGGVPTQVPASKHYLALFETADEIADLRPDFEALAQLPLPAVIVSARGTSEFDFVSRFFAPANGVPEDAVSGVAHCCLAPFWSQALDKRALIGQQLSARGGVIHCSYDNARVVLGGNAVISLEGAISI</sequence>
<dbReference type="SUPFAM" id="SSF54506">
    <property type="entry name" value="Diaminopimelate epimerase-like"/>
    <property type="match status" value="1"/>
</dbReference>